<reference evidence="1 2" key="1">
    <citation type="submission" date="2023-10" db="EMBL/GenBank/DDBJ databases">
        <title>Genomes of two closely related lineages of the louse Polyplax serrata with different host specificities.</title>
        <authorList>
            <person name="Martinu J."/>
            <person name="Tarabai H."/>
            <person name="Stefka J."/>
            <person name="Hypsa V."/>
        </authorList>
    </citation>
    <scope>NUCLEOTIDE SEQUENCE [LARGE SCALE GENOMIC DNA]</scope>
    <source>
        <strain evidence="1">HR10_N</strain>
    </source>
</reference>
<sequence>MELGDSVTSYSQNTSNTFPLAARETDAREMAATDTIFNDSQGPCAVLGFTSGLNLAVSTALEIRQAQRGEGPHRRYDTRKGLREGLGKVDVCAAETPPILTLARKVTGWMCGDNGDGRET</sequence>
<dbReference type="EMBL" id="JAWJWE010000003">
    <property type="protein sequence ID" value="KAK6638945.1"/>
    <property type="molecule type" value="Genomic_DNA"/>
</dbReference>
<protein>
    <submittedName>
        <fullName evidence="1">Uncharacterized protein</fullName>
    </submittedName>
</protein>
<organism evidence="1 2">
    <name type="scientific">Polyplax serrata</name>
    <name type="common">Common mouse louse</name>
    <dbReference type="NCBI Taxonomy" id="468196"/>
    <lineage>
        <taxon>Eukaryota</taxon>
        <taxon>Metazoa</taxon>
        <taxon>Ecdysozoa</taxon>
        <taxon>Arthropoda</taxon>
        <taxon>Hexapoda</taxon>
        <taxon>Insecta</taxon>
        <taxon>Pterygota</taxon>
        <taxon>Neoptera</taxon>
        <taxon>Paraneoptera</taxon>
        <taxon>Psocodea</taxon>
        <taxon>Troctomorpha</taxon>
        <taxon>Phthiraptera</taxon>
        <taxon>Anoplura</taxon>
        <taxon>Polyplacidae</taxon>
        <taxon>Polyplax</taxon>
    </lineage>
</organism>
<dbReference type="Proteomes" id="UP001372834">
    <property type="component" value="Unassembled WGS sequence"/>
</dbReference>
<evidence type="ECO:0000313" key="1">
    <source>
        <dbReference type="EMBL" id="KAK6638945.1"/>
    </source>
</evidence>
<accession>A0AAN8P892</accession>
<gene>
    <name evidence="1" type="ORF">RUM43_007215</name>
</gene>
<comment type="caution">
    <text evidence="1">The sequence shown here is derived from an EMBL/GenBank/DDBJ whole genome shotgun (WGS) entry which is preliminary data.</text>
</comment>
<name>A0AAN8P892_POLSC</name>
<dbReference type="AlphaFoldDB" id="A0AAN8P892"/>
<proteinExistence type="predicted"/>
<evidence type="ECO:0000313" key="2">
    <source>
        <dbReference type="Proteomes" id="UP001372834"/>
    </source>
</evidence>